<evidence type="ECO:0000259" key="1">
    <source>
        <dbReference type="PROSITE" id="PS50995"/>
    </source>
</evidence>
<dbReference type="EMBL" id="BAAARE010000025">
    <property type="protein sequence ID" value="GAA2498815.1"/>
    <property type="molecule type" value="Genomic_DNA"/>
</dbReference>
<dbReference type="RefSeq" id="WP_344256998.1">
    <property type="nucleotide sequence ID" value="NZ_BAAARE010000025.1"/>
</dbReference>
<comment type="caution">
    <text evidence="2">The sequence shown here is derived from an EMBL/GenBank/DDBJ whole genome shotgun (WGS) entry which is preliminary data.</text>
</comment>
<name>A0ABN3MB89_9MICO</name>
<accession>A0ABN3MB89</accession>
<gene>
    <name evidence="2" type="ORF">GCM10009858_41450</name>
</gene>
<protein>
    <submittedName>
        <fullName evidence="2">MarR family transcriptional regulator</fullName>
    </submittedName>
</protein>
<dbReference type="InterPro" id="IPR036390">
    <property type="entry name" value="WH_DNA-bd_sf"/>
</dbReference>
<dbReference type="InterPro" id="IPR039422">
    <property type="entry name" value="MarR/SlyA-like"/>
</dbReference>
<keyword evidence="3" id="KW-1185">Reference proteome</keyword>
<dbReference type="SMART" id="SM00347">
    <property type="entry name" value="HTH_MARR"/>
    <property type="match status" value="1"/>
</dbReference>
<feature type="domain" description="HTH marR-type" evidence="1">
    <location>
        <begin position="27"/>
        <end position="162"/>
    </location>
</feature>
<dbReference type="Proteomes" id="UP001500730">
    <property type="component" value="Unassembled WGS sequence"/>
</dbReference>
<dbReference type="PANTHER" id="PTHR33164">
    <property type="entry name" value="TRANSCRIPTIONAL REGULATOR, MARR FAMILY"/>
    <property type="match status" value="1"/>
</dbReference>
<sequence length="168" mass="18631">MARARQDSVDRHVARWSGLLEDMDPEVEGAVTRMQAITKRLKAGDHASYAGTDDTIEDYHTLHALMIQPYPEEATPAQLADACGVTRAAMTSRLDRLVQRGHATREVDPVDRRRILIRPTSSGRAMWEKGIEAGMAREQAAFSSLTAKELVTLNGLLRKVVLHLEGDD</sequence>
<dbReference type="Pfam" id="PF12802">
    <property type="entry name" value="MarR_2"/>
    <property type="match status" value="1"/>
</dbReference>
<proteinExistence type="predicted"/>
<dbReference type="SUPFAM" id="SSF46785">
    <property type="entry name" value="Winged helix' DNA-binding domain"/>
    <property type="match status" value="1"/>
</dbReference>
<reference evidence="2 3" key="1">
    <citation type="journal article" date="2019" name="Int. J. Syst. Evol. Microbiol.">
        <title>The Global Catalogue of Microorganisms (GCM) 10K type strain sequencing project: providing services to taxonomists for standard genome sequencing and annotation.</title>
        <authorList>
            <consortium name="The Broad Institute Genomics Platform"/>
            <consortium name="The Broad Institute Genome Sequencing Center for Infectious Disease"/>
            <person name="Wu L."/>
            <person name="Ma J."/>
        </authorList>
    </citation>
    <scope>NUCLEOTIDE SEQUENCE [LARGE SCALE GENOMIC DNA]</scope>
    <source>
        <strain evidence="2 3">JCM 16259</strain>
    </source>
</reference>
<dbReference type="InterPro" id="IPR036388">
    <property type="entry name" value="WH-like_DNA-bd_sf"/>
</dbReference>
<dbReference type="PANTHER" id="PTHR33164:SF104">
    <property type="entry name" value="TRANSCRIPTIONAL REGULATORY PROTEIN"/>
    <property type="match status" value="1"/>
</dbReference>
<dbReference type="InterPro" id="IPR000835">
    <property type="entry name" value="HTH_MarR-typ"/>
</dbReference>
<dbReference type="PRINTS" id="PR00598">
    <property type="entry name" value="HTHMARR"/>
</dbReference>
<dbReference type="PROSITE" id="PS50995">
    <property type="entry name" value="HTH_MARR_2"/>
    <property type="match status" value="1"/>
</dbReference>
<organism evidence="2 3">
    <name type="scientific">Terrabacter carboxydivorans</name>
    <dbReference type="NCBI Taxonomy" id="619730"/>
    <lineage>
        <taxon>Bacteria</taxon>
        <taxon>Bacillati</taxon>
        <taxon>Actinomycetota</taxon>
        <taxon>Actinomycetes</taxon>
        <taxon>Micrococcales</taxon>
        <taxon>Intrasporangiaceae</taxon>
        <taxon>Terrabacter</taxon>
    </lineage>
</organism>
<evidence type="ECO:0000313" key="3">
    <source>
        <dbReference type="Proteomes" id="UP001500730"/>
    </source>
</evidence>
<dbReference type="Gene3D" id="1.10.10.10">
    <property type="entry name" value="Winged helix-like DNA-binding domain superfamily/Winged helix DNA-binding domain"/>
    <property type="match status" value="1"/>
</dbReference>
<evidence type="ECO:0000313" key="2">
    <source>
        <dbReference type="EMBL" id="GAA2498815.1"/>
    </source>
</evidence>